<dbReference type="AlphaFoldDB" id="A0A4Y9FQJ3"/>
<proteinExistence type="inferred from homology"/>
<dbReference type="Proteomes" id="UP000298358">
    <property type="component" value="Unassembled WGS sequence"/>
</dbReference>
<evidence type="ECO:0000313" key="9">
    <source>
        <dbReference type="EMBL" id="TFU31266.1"/>
    </source>
</evidence>
<dbReference type="InterPro" id="IPR015883">
    <property type="entry name" value="Glyco_hydro_20_cat"/>
</dbReference>
<organism evidence="9 10">
    <name type="scientific">Microbacterium paludicola</name>
    <dbReference type="NCBI Taxonomy" id="300019"/>
    <lineage>
        <taxon>Bacteria</taxon>
        <taxon>Bacillati</taxon>
        <taxon>Actinomycetota</taxon>
        <taxon>Actinomycetes</taxon>
        <taxon>Micrococcales</taxon>
        <taxon>Microbacteriaceae</taxon>
        <taxon>Microbacterium</taxon>
    </lineage>
</organism>
<dbReference type="SUPFAM" id="SSF51445">
    <property type="entry name" value="(Trans)glycosidases"/>
    <property type="match status" value="1"/>
</dbReference>
<dbReference type="GO" id="GO:0004563">
    <property type="term" value="F:beta-N-acetylhexosaminidase activity"/>
    <property type="evidence" value="ECO:0007669"/>
    <property type="project" value="UniProtKB-EC"/>
</dbReference>
<evidence type="ECO:0000259" key="7">
    <source>
        <dbReference type="Pfam" id="PF00728"/>
    </source>
</evidence>
<dbReference type="GO" id="GO:0030203">
    <property type="term" value="P:glycosaminoglycan metabolic process"/>
    <property type="evidence" value="ECO:0007669"/>
    <property type="project" value="TreeGrafter"/>
</dbReference>
<sequence length="477" mass="51199">MPLALIPWPSSVTPVDGPPLRPQPGTRREIAQRLAASAERLILEGHGPEGYQLIVSAAGVRIESSTAAGAFYAEQTLAQLVQLDADGPLLPAVEIRDVPRFGYRGVMLDVARHFHPVSTVEAVIDRAAALKLNALHLHLTDDQGWRLELASHPELAHRASGTSVDGDPGGFYTRAEYAGIVEYAAARHMIVVPEFDLPGHTHAVGLSHPELLADPVISEHIVEITEQYGGGGLPEQGVPYTAIAVGFSSLRADAPGLEPFLREVLGEIAAVTPGPYVHVGGDEALGTDPADFRAMIELATRIVAETGKTPLTWHEASVADLPRGTIGQYWGFRTGDHAERARAFADKGGRLILSPADAIYLDMKYDAETPIGLTWADGPTSVARSYDWDPAGVIPDLPEPAILGVEAPLWTETVRTLADIDLLMFPRIGSAAEAGWSPPAGSAERTWESFRERIAGLAEAWTEAGIGFHRADDVPWR</sequence>
<evidence type="ECO:0000256" key="2">
    <source>
        <dbReference type="ARBA" id="ARBA00006285"/>
    </source>
</evidence>
<feature type="domain" description="Beta-hexosaminidase bacterial type N-terminal" evidence="8">
    <location>
        <begin position="44"/>
        <end position="97"/>
    </location>
</feature>
<dbReference type="InterPro" id="IPR029018">
    <property type="entry name" value="Hex-like_dom2"/>
</dbReference>
<dbReference type="EMBL" id="SPQB01000046">
    <property type="protein sequence ID" value="TFU31266.1"/>
    <property type="molecule type" value="Genomic_DNA"/>
</dbReference>
<accession>A0A4Y9FQJ3</accession>
<comment type="caution">
    <text evidence="9">The sequence shown here is derived from an EMBL/GenBank/DDBJ whole genome shotgun (WGS) entry which is preliminary data.</text>
</comment>
<feature type="domain" description="Glycoside hydrolase family 20 catalytic" evidence="7">
    <location>
        <begin position="296"/>
        <end position="438"/>
    </location>
</feature>
<dbReference type="RefSeq" id="WP_135115354.1">
    <property type="nucleotide sequence ID" value="NZ_JADGLL010000046.1"/>
</dbReference>
<feature type="domain" description="Glycoside hydrolase family 20 catalytic" evidence="7">
    <location>
        <begin position="101"/>
        <end position="284"/>
    </location>
</feature>
<dbReference type="PANTHER" id="PTHR22600:SF57">
    <property type="entry name" value="BETA-N-ACETYLHEXOSAMINIDASE"/>
    <property type="match status" value="1"/>
</dbReference>
<gene>
    <name evidence="9" type="ORF">E4U02_13525</name>
</gene>
<keyword evidence="5" id="KW-0326">Glycosidase</keyword>
<dbReference type="SUPFAM" id="SSF55545">
    <property type="entry name" value="beta-N-acetylhexosaminidase-like domain"/>
    <property type="match status" value="1"/>
</dbReference>
<dbReference type="Gene3D" id="3.30.379.10">
    <property type="entry name" value="Chitobiase/beta-hexosaminidase domain 2-like"/>
    <property type="match status" value="1"/>
</dbReference>
<evidence type="ECO:0000256" key="1">
    <source>
        <dbReference type="ARBA" id="ARBA00001231"/>
    </source>
</evidence>
<name>A0A4Y9FQJ3_9MICO</name>
<dbReference type="Pfam" id="PF02838">
    <property type="entry name" value="Glyco_hydro_20b"/>
    <property type="match status" value="1"/>
</dbReference>
<protein>
    <recommendedName>
        <fullName evidence="3">beta-N-acetylhexosaminidase</fullName>
        <ecNumber evidence="3">3.2.1.52</ecNumber>
    </recommendedName>
</protein>
<keyword evidence="4" id="KW-0378">Hydrolase</keyword>
<evidence type="ECO:0000313" key="10">
    <source>
        <dbReference type="Proteomes" id="UP000298358"/>
    </source>
</evidence>
<dbReference type="Pfam" id="PF00728">
    <property type="entry name" value="Glyco_hydro_20"/>
    <property type="match status" value="2"/>
</dbReference>
<evidence type="ECO:0000259" key="8">
    <source>
        <dbReference type="Pfam" id="PF02838"/>
    </source>
</evidence>
<dbReference type="CDD" id="cd06568">
    <property type="entry name" value="GH20_SpHex_like"/>
    <property type="match status" value="1"/>
</dbReference>
<evidence type="ECO:0000256" key="6">
    <source>
        <dbReference type="PIRSR" id="PIRSR625705-1"/>
    </source>
</evidence>
<dbReference type="InterPro" id="IPR017853">
    <property type="entry name" value="GH"/>
</dbReference>
<dbReference type="EC" id="3.2.1.52" evidence="3"/>
<feature type="active site" description="Proton donor" evidence="6">
    <location>
        <position position="283"/>
    </location>
</feature>
<reference evidence="9 10" key="1">
    <citation type="submission" date="2019-03" db="EMBL/GenBank/DDBJ databases">
        <title>Diversity of the mouse oral microbiome.</title>
        <authorList>
            <person name="Joseph S."/>
            <person name="Aduse-Opoku J."/>
            <person name="Curtis M."/>
            <person name="Wade W."/>
            <person name="Hashim A."/>
        </authorList>
    </citation>
    <scope>NUCLEOTIDE SEQUENCE [LARGE SCALE GENOMIC DNA]</scope>
    <source>
        <strain evidence="9 10">P1012</strain>
    </source>
</reference>
<dbReference type="GO" id="GO:0005975">
    <property type="term" value="P:carbohydrate metabolic process"/>
    <property type="evidence" value="ECO:0007669"/>
    <property type="project" value="InterPro"/>
</dbReference>
<dbReference type="PRINTS" id="PR00738">
    <property type="entry name" value="GLHYDRLASE20"/>
</dbReference>
<dbReference type="GO" id="GO:0016020">
    <property type="term" value="C:membrane"/>
    <property type="evidence" value="ECO:0007669"/>
    <property type="project" value="TreeGrafter"/>
</dbReference>
<evidence type="ECO:0000256" key="5">
    <source>
        <dbReference type="ARBA" id="ARBA00023295"/>
    </source>
</evidence>
<evidence type="ECO:0000256" key="3">
    <source>
        <dbReference type="ARBA" id="ARBA00012663"/>
    </source>
</evidence>
<dbReference type="PANTHER" id="PTHR22600">
    <property type="entry name" value="BETA-HEXOSAMINIDASE"/>
    <property type="match status" value="1"/>
</dbReference>
<dbReference type="InterPro" id="IPR015882">
    <property type="entry name" value="HEX_bac_N"/>
</dbReference>
<evidence type="ECO:0000256" key="4">
    <source>
        <dbReference type="ARBA" id="ARBA00022801"/>
    </source>
</evidence>
<dbReference type="Gene3D" id="3.20.20.80">
    <property type="entry name" value="Glycosidases"/>
    <property type="match status" value="1"/>
</dbReference>
<dbReference type="OrthoDB" id="9763537at2"/>
<keyword evidence="10" id="KW-1185">Reference proteome</keyword>
<comment type="catalytic activity">
    <reaction evidence="1">
        <text>Hydrolysis of terminal non-reducing N-acetyl-D-hexosamine residues in N-acetyl-beta-D-hexosaminides.</text>
        <dbReference type="EC" id="3.2.1.52"/>
    </reaction>
</comment>
<dbReference type="InterPro" id="IPR025705">
    <property type="entry name" value="Beta_hexosaminidase_sua/sub"/>
</dbReference>
<comment type="similarity">
    <text evidence="2">Belongs to the glycosyl hydrolase 20 family.</text>
</comment>